<evidence type="ECO:0000313" key="2">
    <source>
        <dbReference type="EMBL" id="MFC4912281.1"/>
    </source>
</evidence>
<feature type="region of interest" description="Disordered" evidence="1">
    <location>
        <begin position="1"/>
        <end position="32"/>
    </location>
</feature>
<comment type="caution">
    <text evidence="2">The sequence shown here is derived from an EMBL/GenBank/DDBJ whole genome shotgun (WGS) entry which is preliminary data.</text>
</comment>
<sequence>MSHSDGVRRRRDKVPDVATFDVPRGSDELPDRTGAFRQDRMERLTTLGKALESTGNYSVRLLEHRAETPTLHVRRLGVARLSEDIGTEPGEDDVWYLTWSWGERVCRADDIETAMTSIGNVLTIRS</sequence>
<gene>
    <name evidence="2" type="ORF">ACFPCY_33620</name>
</gene>
<dbReference type="RefSeq" id="WP_378262019.1">
    <property type="nucleotide sequence ID" value="NZ_JBHSIT010000011.1"/>
</dbReference>
<dbReference type="Proteomes" id="UP001595872">
    <property type="component" value="Unassembled WGS sequence"/>
</dbReference>
<dbReference type="EMBL" id="JBHSIT010000011">
    <property type="protein sequence ID" value="MFC4912281.1"/>
    <property type="molecule type" value="Genomic_DNA"/>
</dbReference>
<reference evidence="3" key="1">
    <citation type="journal article" date="2019" name="Int. J. Syst. Evol. Microbiol.">
        <title>The Global Catalogue of Microorganisms (GCM) 10K type strain sequencing project: providing services to taxonomists for standard genome sequencing and annotation.</title>
        <authorList>
            <consortium name="The Broad Institute Genomics Platform"/>
            <consortium name="The Broad Institute Genome Sequencing Center for Infectious Disease"/>
            <person name="Wu L."/>
            <person name="Ma J."/>
        </authorList>
    </citation>
    <scope>NUCLEOTIDE SEQUENCE [LARGE SCALE GENOMIC DNA]</scope>
    <source>
        <strain evidence="3">KLKA75</strain>
    </source>
</reference>
<evidence type="ECO:0000256" key="1">
    <source>
        <dbReference type="SAM" id="MobiDB-lite"/>
    </source>
</evidence>
<evidence type="ECO:0000313" key="3">
    <source>
        <dbReference type="Proteomes" id="UP001595872"/>
    </source>
</evidence>
<keyword evidence="3" id="KW-1185">Reference proteome</keyword>
<name>A0ABV9U8X3_9ACTN</name>
<accession>A0ABV9U8X3</accession>
<protein>
    <submittedName>
        <fullName evidence="2">Uncharacterized protein</fullName>
    </submittedName>
</protein>
<proteinExistence type="predicted"/>
<organism evidence="2 3">
    <name type="scientific">Actinomadura gamaensis</name>
    <dbReference type="NCBI Taxonomy" id="1763541"/>
    <lineage>
        <taxon>Bacteria</taxon>
        <taxon>Bacillati</taxon>
        <taxon>Actinomycetota</taxon>
        <taxon>Actinomycetes</taxon>
        <taxon>Streptosporangiales</taxon>
        <taxon>Thermomonosporaceae</taxon>
        <taxon>Actinomadura</taxon>
    </lineage>
</organism>